<sequence length="385" mass="43617">MGRRHRHPPFPTELLEEAHLKLSFDRQHYQLLPCHPWQAKHLLTWPEVQELIQSGQLVYLGALGVPVHPTSSVRTVWSPELAAYLKLPLNVRITNFIRVNPLDQLERTLDAATYTESLRPLPYEGFTILAEAGYRTLVASHLPEATRMKLIESFAVIFRQNPVRTEHDDAQTPVVVASLLETRPGETTAPLYRFVEQAAEVRGAALDADFVKAWLKRYVEISLLPLLDLFFRHGYSAEAHVQNSMVTLDHGWPAHFYVRDLEGVSVSREVAGDVLTADSVALYEDAQAWHRFKYYILVNHTGHLLHALAHDTEVSEGDLWAVVADTIQSHAGFASERALRGVHSLLTTPHFAAKANLISRFQERGETPLYVEIPNPLFQKREVTQ</sequence>
<evidence type="ECO:0000259" key="3">
    <source>
        <dbReference type="Pfam" id="PF04183"/>
    </source>
</evidence>
<reference evidence="6" key="1">
    <citation type="submission" date="2017-05" db="EMBL/GenBank/DDBJ databases">
        <authorList>
            <person name="Sung H."/>
        </authorList>
    </citation>
    <scope>NUCLEOTIDE SEQUENCE [LARGE SCALE GENOMIC DNA]</scope>
    <source>
        <strain evidence="6">AR23208</strain>
    </source>
</reference>
<dbReference type="KEGG" id="tum:CBW65_11380"/>
<comment type="similarity">
    <text evidence="2">Belongs to the IucA/IucC family.</text>
</comment>
<dbReference type="AlphaFoldDB" id="A0A1Y0IQC3"/>
<dbReference type="PANTHER" id="PTHR34384">
    <property type="entry name" value="L-2,3-DIAMINOPROPANOATE--CITRATE LIGASE"/>
    <property type="match status" value="1"/>
</dbReference>
<dbReference type="Gene3D" id="1.10.510.40">
    <property type="match status" value="1"/>
</dbReference>
<dbReference type="GO" id="GO:0019290">
    <property type="term" value="P:siderophore biosynthetic process"/>
    <property type="evidence" value="ECO:0007669"/>
    <property type="project" value="InterPro"/>
</dbReference>
<evidence type="ECO:0000256" key="2">
    <source>
        <dbReference type="ARBA" id="ARBA00007832"/>
    </source>
</evidence>
<gene>
    <name evidence="5" type="ORF">CBW65_11380</name>
</gene>
<evidence type="ECO:0008006" key="7">
    <source>
        <dbReference type="Google" id="ProtNLM"/>
    </source>
</evidence>
<feature type="domain" description="Aerobactin siderophore biosynthesis IucA/IucC N-terminal" evidence="3">
    <location>
        <begin position="18"/>
        <end position="180"/>
    </location>
</feature>
<evidence type="ECO:0000313" key="5">
    <source>
        <dbReference type="EMBL" id="ARU61544.1"/>
    </source>
</evidence>
<dbReference type="Pfam" id="PF04183">
    <property type="entry name" value="IucA_IucC"/>
    <property type="match status" value="1"/>
</dbReference>
<protein>
    <recommendedName>
        <fullName evidence="7">Siderophore biosynthesis protein</fullName>
    </recommendedName>
</protein>
<dbReference type="PANTHER" id="PTHR34384:SF5">
    <property type="entry name" value="L-2,3-DIAMINOPROPANOATE--CITRATE LIGASE"/>
    <property type="match status" value="1"/>
</dbReference>
<dbReference type="InterPro" id="IPR007310">
    <property type="entry name" value="Aerobactin_biosyn_IucA/IucC_N"/>
</dbReference>
<dbReference type="Pfam" id="PF06276">
    <property type="entry name" value="FhuF"/>
    <property type="match status" value="1"/>
</dbReference>
<dbReference type="EMBL" id="CP021434">
    <property type="protein sequence ID" value="ARU61544.1"/>
    <property type="molecule type" value="Genomic_DNA"/>
</dbReference>
<dbReference type="RefSeq" id="WP_087456922.1">
    <property type="nucleotide sequence ID" value="NZ_CP021434.1"/>
</dbReference>
<evidence type="ECO:0000313" key="6">
    <source>
        <dbReference type="Proteomes" id="UP000195437"/>
    </source>
</evidence>
<dbReference type="Proteomes" id="UP000195437">
    <property type="component" value="Chromosome"/>
</dbReference>
<dbReference type="GO" id="GO:0016881">
    <property type="term" value="F:acid-amino acid ligase activity"/>
    <property type="evidence" value="ECO:0007669"/>
    <property type="project" value="UniProtKB-ARBA"/>
</dbReference>
<feature type="domain" description="Aerobactin siderophore biosynthesis IucA/IucC-like C-terminal" evidence="4">
    <location>
        <begin position="213"/>
        <end position="367"/>
    </location>
</feature>
<evidence type="ECO:0000256" key="1">
    <source>
        <dbReference type="ARBA" id="ARBA00004924"/>
    </source>
</evidence>
<dbReference type="InterPro" id="IPR022770">
    <property type="entry name" value="IucA/IucC-like_C"/>
</dbReference>
<comment type="pathway">
    <text evidence="1">Siderophore biosynthesis.</text>
</comment>
<dbReference type="InterPro" id="IPR037455">
    <property type="entry name" value="LucA/IucC-like"/>
</dbReference>
<accession>A0A1Y0IQC3</accession>
<proteinExistence type="inferred from homology"/>
<keyword evidence="6" id="KW-1185">Reference proteome</keyword>
<organism evidence="5 6">
    <name type="scientific">Tumebacillus avium</name>
    <dbReference type="NCBI Taxonomy" id="1903704"/>
    <lineage>
        <taxon>Bacteria</taxon>
        <taxon>Bacillati</taxon>
        <taxon>Bacillota</taxon>
        <taxon>Bacilli</taxon>
        <taxon>Bacillales</taxon>
        <taxon>Alicyclobacillaceae</taxon>
        <taxon>Tumebacillus</taxon>
    </lineage>
</organism>
<dbReference type="OrthoDB" id="2989563at2"/>
<evidence type="ECO:0000259" key="4">
    <source>
        <dbReference type="Pfam" id="PF06276"/>
    </source>
</evidence>
<name>A0A1Y0IQC3_9BACL</name>